<dbReference type="PANTHER" id="PTHR24567:SF58">
    <property type="entry name" value="CYCLIC AMP-BINDING REGULATORY PROTEIN"/>
    <property type="match status" value="1"/>
</dbReference>
<dbReference type="SUPFAM" id="SSF46785">
    <property type="entry name" value="Winged helix' DNA-binding domain"/>
    <property type="match status" value="1"/>
</dbReference>
<dbReference type="Proteomes" id="UP000182471">
    <property type="component" value="Unassembled WGS sequence"/>
</dbReference>
<name>A0A1H9QAK0_9FIRM</name>
<gene>
    <name evidence="5" type="ORF">SAMN02910429_00496</name>
</gene>
<keyword evidence="5" id="KW-0418">Kinase</keyword>
<accession>A0A1H9QAK0</accession>
<dbReference type="CDD" id="cd00038">
    <property type="entry name" value="CAP_ED"/>
    <property type="match status" value="1"/>
</dbReference>
<dbReference type="GO" id="GO:0003677">
    <property type="term" value="F:DNA binding"/>
    <property type="evidence" value="ECO:0007669"/>
    <property type="project" value="UniProtKB-KW"/>
</dbReference>
<keyword evidence="6" id="KW-1185">Reference proteome</keyword>
<dbReference type="SMART" id="SM00100">
    <property type="entry name" value="cNMP"/>
    <property type="match status" value="1"/>
</dbReference>
<dbReference type="PROSITE" id="PS50042">
    <property type="entry name" value="CNMP_BINDING_3"/>
    <property type="match status" value="1"/>
</dbReference>
<dbReference type="GO" id="GO:0016301">
    <property type="term" value="F:kinase activity"/>
    <property type="evidence" value="ECO:0007669"/>
    <property type="project" value="UniProtKB-KW"/>
</dbReference>
<dbReference type="InterPro" id="IPR012318">
    <property type="entry name" value="HTH_CRP"/>
</dbReference>
<feature type="domain" description="Cyclic nucleotide-binding" evidence="4">
    <location>
        <begin position="25"/>
        <end position="148"/>
    </location>
</feature>
<organism evidence="5 6">
    <name type="scientific">Lachnobacterium bovis</name>
    <dbReference type="NCBI Taxonomy" id="140626"/>
    <lineage>
        <taxon>Bacteria</taxon>
        <taxon>Bacillati</taxon>
        <taxon>Bacillota</taxon>
        <taxon>Clostridia</taxon>
        <taxon>Lachnospirales</taxon>
        <taxon>Lachnospiraceae</taxon>
        <taxon>Lachnobacterium</taxon>
    </lineage>
</organism>
<dbReference type="InterPro" id="IPR014710">
    <property type="entry name" value="RmlC-like_jellyroll"/>
</dbReference>
<evidence type="ECO:0000256" key="3">
    <source>
        <dbReference type="ARBA" id="ARBA00023163"/>
    </source>
</evidence>
<keyword evidence="5" id="KW-0808">Transferase</keyword>
<reference evidence="6" key="1">
    <citation type="submission" date="2016-10" db="EMBL/GenBank/DDBJ databases">
        <authorList>
            <person name="Varghese N."/>
            <person name="Submissions S."/>
        </authorList>
    </citation>
    <scope>NUCLEOTIDE SEQUENCE [LARGE SCALE GENOMIC DNA]</scope>
    <source>
        <strain evidence="6">S1b</strain>
    </source>
</reference>
<dbReference type="EMBL" id="FOGW01000005">
    <property type="protein sequence ID" value="SER56889.1"/>
    <property type="molecule type" value="Genomic_DNA"/>
</dbReference>
<evidence type="ECO:0000259" key="4">
    <source>
        <dbReference type="PROSITE" id="PS50042"/>
    </source>
</evidence>
<dbReference type="SUPFAM" id="SSF51206">
    <property type="entry name" value="cAMP-binding domain-like"/>
    <property type="match status" value="1"/>
</dbReference>
<dbReference type="RefSeq" id="WP_022749184.1">
    <property type="nucleotide sequence ID" value="NZ_FOGW01000005.1"/>
</dbReference>
<dbReference type="GO" id="GO:0003700">
    <property type="term" value="F:DNA-binding transcription factor activity"/>
    <property type="evidence" value="ECO:0007669"/>
    <property type="project" value="TreeGrafter"/>
</dbReference>
<evidence type="ECO:0000313" key="6">
    <source>
        <dbReference type="Proteomes" id="UP000182471"/>
    </source>
</evidence>
<evidence type="ECO:0000256" key="1">
    <source>
        <dbReference type="ARBA" id="ARBA00023015"/>
    </source>
</evidence>
<dbReference type="AlphaFoldDB" id="A0A1H9QAK0"/>
<dbReference type="InterPro" id="IPR036390">
    <property type="entry name" value="WH_DNA-bd_sf"/>
</dbReference>
<keyword evidence="2" id="KW-0238">DNA-binding</keyword>
<dbReference type="Pfam" id="PF13545">
    <property type="entry name" value="HTH_Crp_2"/>
    <property type="match status" value="1"/>
</dbReference>
<dbReference type="InterPro" id="IPR000595">
    <property type="entry name" value="cNMP-bd_dom"/>
</dbReference>
<sequence length="234" mass="26516">MEKHSEQLNPHIKDKYLMLLKNTTLFSGISIDEIDKMLNCLSSQINTYSKNEFIFRSGESIQHVGLVLSGNAMIIREDYWGNRTILSELKPGTIFGEAYAVLSFVPAESSVIATTDCSIMLLDMKKITNICSSTCTYHSKLIQNMLMTLAKKNVNLTQKIDFMSKKTIRDKLLAYLSFESNKVNNPSFTIPFNRQQLADYLSVDRSALSNEISKLQNEGVLISNKNQFTLFLTN</sequence>
<proteinExistence type="predicted"/>
<keyword evidence="1" id="KW-0805">Transcription regulation</keyword>
<dbReference type="PANTHER" id="PTHR24567">
    <property type="entry name" value="CRP FAMILY TRANSCRIPTIONAL REGULATORY PROTEIN"/>
    <property type="match status" value="1"/>
</dbReference>
<keyword evidence="3" id="KW-0804">Transcription</keyword>
<dbReference type="GO" id="GO:0005829">
    <property type="term" value="C:cytosol"/>
    <property type="evidence" value="ECO:0007669"/>
    <property type="project" value="TreeGrafter"/>
</dbReference>
<evidence type="ECO:0000256" key="2">
    <source>
        <dbReference type="ARBA" id="ARBA00023125"/>
    </source>
</evidence>
<protein>
    <submittedName>
        <fullName evidence="5">cAMP-binding domain of CRP or a regulatory subunit of cAMP-dependent protein kinases</fullName>
    </submittedName>
</protein>
<dbReference type="Pfam" id="PF00027">
    <property type="entry name" value="cNMP_binding"/>
    <property type="match status" value="1"/>
</dbReference>
<dbReference type="InterPro" id="IPR050397">
    <property type="entry name" value="Env_Response_Regulators"/>
</dbReference>
<evidence type="ECO:0000313" key="5">
    <source>
        <dbReference type="EMBL" id="SER56889.1"/>
    </source>
</evidence>
<dbReference type="InterPro" id="IPR018490">
    <property type="entry name" value="cNMP-bd_dom_sf"/>
</dbReference>
<dbReference type="Gene3D" id="2.60.120.10">
    <property type="entry name" value="Jelly Rolls"/>
    <property type="match status" value="1"/>
</dbReference>